<evidence type="ECO:0000259" key="2">
    <source>
        <dbReference type="Pfam" id="PF10081"/>
    </source>
</evidence>
<proteinExistence type="predicted"/>
<dbReference type="Proteomes" id="UP000245166">
    <property type="component" value="Unassembled WGS sequence"/>
</dbReference>
<evidence type="ECO:0000313" key="4">
    <source>
        <dbReference type="Proteomes" id="UP000245166"/>
    </source>
</evidence>
<dbReference type="Pfam" id="PF10081">
    <property type="entry name" value="Abhydrolase_9"/>
    <property type="match status" value="1"/>
</dbReference>
<accession>A0A2U1ZS13</accession>
<evidence type="ECO:0000256" key="1">
    <source>
        <dbReference type="SAM" id="MobiDB-lite"/>
    </source>
</evidence>
<sequence length="151" mass="16917">MVRSHPGQGRGLARDPPRARRRGDRPVGHGERWRPGVRGPRSDGLPRVAYLQHPSDGVVWWWWPTAWHEDDWFDERPGQDVVPGVRWWPGITGLQLLADMFVAGSDDVPLGYGHNYGEGYVDAFAWVTGAELDDGDLARLRETIAATSRPG</sequence>
<gene>
    <name evidence="3" type="ORF">C8046_02820</name>
</gene>
<feature type="domain" description="Alpha/beta-hydrolase catalytic" evidence="2">
    <location>
        <begin position="45"/>
        <end position="131"/>
    </location>
</feature>
<dbReference type="EMBL" id="PYHR01000002">
    <property type="protein sequence ID" value="PWD49784.1"/>
    <property type="molecule type" value="Genomic_DNA"/>
</dbReference>
<organism evidence="3 4">
    <name type="scientific">Serinibacter arcticus</name>
    <dbReference type="NCBI Taxonomy" id="1655435"/>
    <lineage>
        <taxon>Bacteria</taxon>
        <taxon>Bacillati</taxon>
        <taxon>Actinomycetota</taxon>
        <taxon>Actinomycetes</taxon>
        <taxon>Micrococcales</taxon>
        <taxon>Beutenbergiaceae</taxon>
        <taxon>Serinibacter</taxon>
    </lineage>
</organism>
<comment type="caution">
    <text evidence="3">The sequence shown here is derived from an EMBL/GenBank/DDBJ whole genome shotgun (WGS) entry which is preliminary data.</text>
</comment>
<dbReference type="AlphaFoldDB" id="A0A2U1ZS13"/>
<protein>
    <recommendedName>
        <fullName evidence="2">Alpha/beta-hydrolase catalytic domain-containing protein</fullName>
    </recommendedName>
</protein>
<feature type="region of interest" description="Disordered" evidence="1">
    <location>
        <begin position="1"/>
        <end position="39"/>
    </location>
</feature>
<reference evidence="3 4" key="1">
    <citation type="submission" date="2018-03" db="EMBL/GenBank/DDBJ databases">
        <title>Genome assembly of novel Miniimonas species PCH200.</title>
        <authorList>
            <person name="Thakur V."/>
            <person name="Kumar V."/>
            <person name="Singh D."/>
        </authorList>
    </citation>
    <scope>NUCLEOTIDE SEQUENCE [LARGE SCALE GENOMIC DNA]</scope>
    <source>
        <strain evidence="3 4">PCH200</strain>
    </source>
</reference>
<name>A0A2U1ZS13_9MICO</name>
<feature type="compositionally biased region" description="Basic and acidic residues" evidence="1">
    <location>
        <begin position="12"/>
        <end position="34"/>
    </location>
</feature>
<evidence type="ECO:0000313" key="3">
    <source>
        <dbReference type="EMBL" id="PWD49784.1"/>
    </source>
</evidence>
<keyword evidence="4" id="KW-1185">Reference proteome</keyword>
<dbReference type="InterPro" id="IPR027787">
    <property type="entry name" value="Alpha/beta-hydrolase_catalytic"/>
</dbReference>